<dbReference type="KEGG" id="led:BBK82_29600"/>
<evidence type="ECO:0000313" key="3">
    <source>
        <dbReference type="Proteomes" id="UP000093053"/>
    </source>
</evidence>
<dbReference type="AlphaFoldDB" id="A0A1B2HPF4"/>
<reference evidence="2 3" key="1">
    <citation type="submission" date="2016-07" db="EMBL/GenBank/DDBJ databases">
        <title>Complete genome sequence of the Lentzea guizhouensis DHS C013.</title>
        <authorList>
            <person name="Cao C."/>
        </authorList>
    </citation>
    <scope>NUCLEOTIDE SEQUENCE [LARGE SCALE GENOMIC DNA]</scope>
    <source>
        <strain evidence="2 3">DHS C013</strain>
    </source>
</reference>
<name>A0A1B2HPF4_9PSEU</name>
<protein>
    <recommendedName>
        <fullName evidence="4">Tachylectin 2 domain-containing protein</fullName>
    </recommendedName>
</protein>
<feature type="signal peptide" evidence="1">
    <location>
        <begin position="1"/>
        <end position="20"/>
    </location>
</feature>
<evidence type="ECO:0000256" key="1">
    <source>
        <dbReference type="SAM" id="SignalP"/>
    </source>
</evidence>
<accession>A0A1B2HPF4</accession>
<dbReference type="RefSeq" id="WP_065917927.1">
    <property type="nucleotide sequence ID" value="NZ_CP016793.1"/>
</dbReference>
<proteinExistence type="predicted"/>
<dbReference type="OrthoDB" id="3692340at2"/>
<dbReference type="EMBL" id="CP016793">
    <property type="protein sequence ID" value="ANZ39586.1"/>
    <property type="molecule type" value="Genomic_DNA"/>
</dbReference>
<keyword evidence="1" id="KW-0732">Signal</keyword>
<evidence type="ECO:0008006" key="4">
    <source>
        <dbReference type="Google" id="ProtNLM"/>
    </source>
</evidence>
<evidence type="ECO:0000313" key="2">
    <source>
        <dbReference type="EMBL" id="ANZ39586.1"/>
    </source>
</evidence>
<keyword evidence="3" id="KW-1185">Reference proteome</keyword>
<dbReference type="STRING" id="1586287.BBK82_29600"/>
<sequence>MFSIATAMVLSLVAVPSAQAIYGGAWFLEVNGNNERVLWARSGNTYVRVDAVPGGDDRLITGMGFERSAIVKTNNDLYYCTPGCAFVSGNWQARLITGINAIIFLEVTHGGHLVQWDRQVNGSWAPTEIGQGWQNARLIAGLDSNTFVEVKFDGRLAKWTRNGREWSQLIIGAGWSDARLLAGVNGTRFVQVRSDGVLIEWNASGNTYVPTTIGPGWGATKLLG</sequence>
<dbReference type="Proteomes" id="UP000093053">
    <property type="component" value="Chromosome"/>
</dbReference>
<gene>
    <name evidence="2" type="ORF">BBK82_29600</name>
</gene>
<organism evidence="2 3">
    <name type="scientific">Lentzea guizhouensis</name>
    <dbReference type="NCBI Taxonomy" id="1586287"/>
    <lineage>
        <taxon>Bacteria</taxon>
        <taxon>Bacillati</taxon>
        <taxon>Actinomycetota</taxon>
        <taxon>Actinomycetes</taxon>
        <taxon>Pseudonocardiales</taxon>
        <taxon>Pseudonocardiaceae</taxon>
        <taxon>Lentzea</taxon>
    </lineage>
</organism>
<feature type="chain" id="PRO_5008538384" description="Tachylectin 2 domain-containing protein" evidence="1">
    <location>
        <begin position="21"/>
        <end position="224"/>
    </location>
</feature>